<protein>
    <submittedName>
        <fullName evidence="4">Uncharacterized protein LOC105044230</fullName>
    </submittedName>
</protein>
<sequence length="813" mass="90011">MLLDNLRSVVSKSLRKTLLVSCENGNETVECGIMRKSKSSSAVAMDCQRGGQGMDPISFGGKEAAAAAAMAYKKSTKLQLLEVSRGAHELTQMIDSWSKVPDLDRRSKDIAEDIVRGALDLQESLIMLGRVEKAMKTMSQIKDRGQPGFMEERGTAEEEEIRTRLMGSGRFEISGYNNRLQEQRLCHDQSSRSHSKKLKNVTRDSLYRQNLRSISSDDERTSSSRSLGYSASNGLNDACYDGKGKANSSQPVKVKAPNLIAKLMGLDEIPSAAVLPIKREGKSEESLNPPRPVFDIKVPKGGRVPMMEQNPNPKGEALQNIIETVKSEELMESDHDKDCRFLSSSSSASQLEPYGRIPYTNEGVPPIMIMKPMHFPCRKRGQVQKDPLSAHISVQRVAQSVKLEQQEIVADNGPLLSRKSKGNKVKSLEETKVKASPKSNALASLCQKQQRKERVKTFKKAYEGQKLPLNGTNDGEKRNVKVMAIPSSQAKTTTKAPIKPDKILGAPENASRPVNMPRKPTMTSPLKPKTQNSTALATDNKTTRVKPVTKAITPKCKGHGKEINPSNQTDDVSTRSILPPDDPPKQEEETKTCSKDLVRKDYKVICEVMPKASKGGRSPVTTEAAAIQVSDNNTATTKADGVEEELKKFLLSSQPFLVLAEELFSFDSYQPLYEPRNGLEDLGARNAKLYLGCANELMMRKSNQIELSNHSMSRTCLCSPLVHASLDQLVGDISRGIGKLSKYGEVGIAVTWKDVLYLRLERDLRCKETLLDAMWDIGWRNKLCLEEADQVVVQVGELILYRLVEEVAMDLAY</sequence>
<feature type="region of interest" description="Disordered" evidence="1">
    <location>
        <begin position="489"/>
        <end position="592"/>
    </location>
</feature>
<evidence type="ECO:0000256" key="1">
    <source>
        <dbReference type="SAM" id="MobiDB-lite"/>
    </source>
</evidence>
<dbReference type="KEGG" id="egu:105044230"/>
<feature type="compositionally biased region" description="Basic and acidic residues" evidence="1">
    <location>
        <begin position="582"/>
        <end position="592"/>
    </location>
</feature>
<reference evidence="4" key="1">
    <citation type="submission" date="2025-08" db="UniProtKB">
        <authorList>
            <consortium name="RefSeq"/>
        </authorList>
    </citation>
    <scope>IDENTIFICATION</scope>
</reference>
<organism evidence="3 4">
    <name type="scientific">Elaeis guineensis var. tenera</name>
    <name type="common">Oil palm</name>
    <dbReference type="NCBI Taxonomy" id="51953"/>
    <lineage>
        <taxon>Eukaryota</taxon>
        <taxon>Viridiplantae</taxon>
        <taxon>Streptophyta</taxon>
        <taxon>Embryophyta</taxon>
        <taxon>Tracheophyta</taxon>
        <taxon>Spermatophyta</taxon>
        <taxon>Magnoliopsida</taxon>
        <taxon>Liliopsida</taxon>
        <taxon>Arecaceae</taxon>
        <taxon>Arecoideae</taxon>
        <taxon>Cocoseae</taxon>
        <taxon>Elaeidinae</taxon>
        <taxon>Elaeis</taxon>
    </lineage>
</organism>
<dbReference type="PANTHER" id="PTHR34282:SF2">
    <property type="entry name" value="DUF3741 DOMAIN-CONTAINING PROTEIN"/>
    <property type="match status" value="1"/>
</dbReference>
<evidence type="ECO:0000313" key="4">
    <source>
        <dbReference type="RefSeq" id="XP_010920360.1"/>
    </source>
</evidence>
<dbReference type="Pfam" id="PF14383">
    <property type="entry name" value="VARLMGL"/>
    <property type="match status" value="1"/>
</dbReference>
<dbReference type="RefSeq" id="XP_010920360.1">
    <property type="nucleotide sequence ID" value="XM_010922058.3"/>
</dbReference>
<feature type="compositionally biased region" description="Polar residues" evidence="1">
    <location>
        <begin position="521"/>
        <end position="540"/>
    </location>
</feature>
<feature type="region of interest" description="Disordered" evidence="1">
    <location>
        <begin position="139"/>
        <end position="158"/>
    </location>
</feature>
<dbReference type="AlphaFoldDB" id="A0A6I9R4L0"/>
<feature type="compositionally biased region" description="Basic and acidic residues" evidence="1">
    <location>
        <begin position="139"/>
        <end position="156"/>
    </location>
</feature>
<dbReference type="GeneID" id="105044230"/>
<name>A0A6I9R4L0_ELAGV</name>
<evidence type="ECO:0000259" key="2">
    <source>
        <dbReference type="Pfam" id="PF14383"/>
    </source>
</evidence>
<feature type="domain" description="DUF3741" evidence="2">
    <location>
        <begin position="253"/>
        <end position="273"/>
    </location>
</feature>
<gene>
    <name evidence="4" type="primary">LOC105044230</name>
</gene>
<dbReference type="OrthoDB" id="1079501at2759"/>
<feature type="region of interest" description="Disordered" evidence="1">
    <location>
        <begin position="209"/>
        <end position="233"/>
    </location>
</feature>
<dbReference type="PANTHER" id="PTHR34282">
    <property type="entry name" value="OS01G0228800 PROTEIN-RELATED"/>
    <property type="match status" value="1"/>
</dbReference>
<dbReference type="InterPro" id="IPR032795">
    <property type="entry name" value="DUF3741-assoc"/>
</dbReference>
<keyword evidence="3" id="KW-1185">Reference proteome</keyword>
<dbReference type="Proteomes" id="UP000504607">
    <property type="component" value="Chromosome 1"/>
</dbReference>
<accession>A0A6I9R4L0</accession>
<feature type="compositionally biased region" description="Polar residues" evidence="1">
    <location>
        <begin position="564"/>
        <end position="576"/>
    </location>
</feature>
<proteinExistence type="predicted"/>
<evidence type="ECO:0000313" key="3">
    <source>
        <dbReference type="Proteomes" id="UP000504607"/>
    </source>
</evidence>
<dbReference type="InParanoid" id="A0A6I9R4L0"/>